<dbReference type="Pfam" id="PF00149">
    <property type="entry name" value="Metallophos"/>
    <property type="match status" value="1"/>
</dbReference>
<dbReference type="PANTHER" id="PTHR37844">
    <property type="entry name" value="SER/THR PROTEIN PHOSPHATASE SUPERFAMILY (AFU_ORTHOLOGUE AFUA_1G14840)"/>
    <property type="match status" value="1"/>
</dbReference>
<accession>A0A835YX12</accession>
<name>A0A835YX12_9STRA</name>
<protein>
    <recommendedName>
        <fullName evidence="2">Calcineurin-like phosphoesterase domain-containing protein</fullName>
    </recommendedName>
</protein>
<keyword evidence="4" id="KW-1185">Reference proteome</keyword>
<dbReference type="EMBL" id="JAFCMP010000223">
    <property type="protein sequence ID" value="KAG5183016.1"/>
    <property type="molecule type" value="Genomic_DNA"/>
</dbReference>
<evidence type="ECO:0000256" key="1">
    <source>
        <dbReference type="SAM" id="MobiDB-lite"/>
    </source>
</evidence>
<proteinExistence type="predicted"/>
<dbReference type="OrthoDB" id="550558at2759"/>
<dbReference type="AlphaFoldDB" id="A0A835YX12"/>
<dbReference type="InterPro" id="IPR029052">
    <property type="entry name" value="Metallo-depent_PP-like"/>
</dbReference>
<dbReference type="InterPro" id="IPR004843">
    <property type="entry name" value="Calcineurin-like_PHP"/>
</dbReference>
<dbReference type="Proteomes" id="UP000664859">
    <property type="component" value="Unassembled WGS sequence"/>
</dbReference>
<dbReference type="Gene3D" id="3.60.21.10">
    <property type="match status" value="1"/>
</dbReference>
<dbReference type="GO" id="GO:0016787">
    <property type="term" value="F:hydrolase activity"/>
    <property type="evidence" value="ECO:0007669"/>
    <property type="project" value="InterPro"/>
</dbReference>
<organism evidence="3 4">
    <name type="scientific">Tribonema minus</name>
    <dbReference type="NCBI Taxonomy" id="303371"/>
    <lineage>
        <taxon>Eukaryota</taxon>
        <taxon>Sar</taxon>
        <taxon>Stramenopiles</taxon>
        <taxon>Ochrophyta</taxon>
        <taxon>PX clade</taxon>
        <taxon>Xanthophyceae</taxon>
        <taxon>Tribonematales</taxon>
        <taxon>Tribonemataceae</taxon>
        <taxon>Tribonema</taxon>
    </lineage>
</organism>
<evidence type="ECO:0000313" key="4">
    <source>
        <dbReference type="Proteomes" id="UP000664859"/>
    </source>
</evidence>
<evidence type="ECO:0000313" key="3">
    <source>
        <dbReference type="EMBL" id="KAG5183016.1"/>
    </source>
</evidence>
<feature type="domain" description="Calcineurin-like phosphoesterase" evidence="2">
    <location>
        <begin position="292"/>
        <end position="476"/>
    </location>
</feature>
<gene>
    <name evidence="3" type="ORF">JKP88DRAFT_241287</name>
</gene>
<reference evidence="3" key="1">
    <citation type="submission" date="2021-02" db="EMBL/GenBank/DDBJ databases">
        <title>First Annotated Genome of the Yellow-green Alga Tribonema minus.</title>
        <authorList>
            <person name="Mahan K.M."/>
        </authorList>
    </citation>
    <scope>NUCLEOTIDE SEQUENCE</scope>
    <source>
        <strain evidence="3">UTEX B ZZ1240</strain>
    </source>
</reference>
<comment type="caution">
    <text evidence="3">The sequence shown here is derived from an EMBL/GenBank/DDBJ whole genome shotgun (WGS) entry which is preliminary data.</text>
</comment>
<sequence>MATFVDGRHGTRFTVRYSTLCVAGYDFHAPREGVSAKEIAEVIKAFVISKDEYVNWVGYVVSDGRDRIIHTSIFVQTSATVYASRLREHLIETARENDHPHIEILVGPQCVLPLNWFASLDDIPKGQQLGEFRVGGMQKRKFGEAEAKELEEQYPTIGRTVSISAAVALKDLYDEQRRDIEQRTGHSFEMASEDPVAKCGKTRARMAARHAKKMRDAAVQFSTSSEIPVSPARKRTGTCHHHQPSLLRLRTARRCNRRRDMKRRSRSRHRCCLARCLRIAVPLHNTYVVTPAAELLIVAGDVAPAHHFALPYFVRHCSEAFEKVLWVYGNHEWYSRCESMDESASHMADLISEYSNVSVMNPDVVEWRGVKFVGCTMWSHVPVSAREEAALCVNDYRFVRKAHGPVSPADTDAFHQRDSAFLSSNSTADSVVITHHAPRTRTTSHPRYAGCSNNCCFATDMNLPAMPKLWIAGHTHFNFDFVDGDTRFVSNMFRNENYRVPFSPCKTVEI</sequence>
<dbReference type="PANTHER" id="PTHR37844:SF2">
    <property type="entry name" value="SER_THR PROTEIN PHOSPHATASE SUPERFAMILY (AFU_ORTHOLOGUE AFUA_1G14840)"/>
    <property type="match status" value="1"/>
</dbReference>
<feature type="compositionally biased region" description="Basic residues" evidence="1">
    <location>
        <begin position="232"/>
        <end position="243"/>
    </location>
</feature>
<dbReference type="SUPFAM" id="SSF56300">
    <property type="entry name" value="Metallo-dependent phosphatases"/>
    <property type="match status" value="1"/>
</dbReference>
<evidence type="ECO:0000259" key="2">
    <source>
        <dbReference type="Pfam" id="PF00149"/>
    </source>
</evidence>
<feature type="region of interest" description="Disordered" evidence="1">
    <location>
        <begin position="222"/>
        <end position="243"/>
    </location>
</feature>